<proteinExistence type="inferred from homology"/>
<dbReference type="PANTHER" id="PTHR33529:SF2">
    <property type="entry name" value="LIPOPOLYSACCHARIDE EXPORT SYSTEM PERMEASE PROTEIN LPTG"/>
    <property type="match status" value="1"/>
</dbReference>
<comment type="subunit">
    <text evidence="8">Component of the lipopolysaccharide transport and assembly complex. The LptBFG transporter is composed of two ATP-binding proteins (LptB) and two transmembrane proteins (LptF and LptG).</text>
</comment>
<sequence length="355" mass="39435">MNVLTIYIVKEVVKGSLIAVILLLTLFNLFSFSDELKDLGQGGYGLKQILWFLTLTSPRVFYELVPSAALLGSLFVVGSMANNREIVAMRGAGLSIAWIIRTIMLAGLLLVSVAVLVGEFVAPSCERAAQVLKTTALHDGVVMRSQYGMWLREGNSFINVRKILDDGSLADVRIYDVDEAHKLSRITQAEHAQFLGDKQWRLESVKQSEINRQQIFAGTQAEQAWKSSIDSDLLKVAVVKSDNLSLYDLFMYIDFLKQNNQKSQIYELAFWSRLINPFVTFVMLMVSAPFVIGIGRGTSTGARIMMGIVIGMTFNIFDRIAGHVGLVYDMNPMLMAMLPSALVFFGAVIAVRRVS</sequence>
<evidence type="ECO:0000256" key="5">
    <source>
        <dbReference type="ARBA" id="ARBA00022692"/>
    </source>
</evidence>
<evidence type="ECO:0000256" key="1">
    <source>
        <dbReference type="ARBA" id="ARBA00002265"/>
    </source>
</evidence>
<keyword evidence="6 9" id="KW-1133">Transmembrane helix</keyword>
<evidence type="ECO:0000256" key="6">
    <source>
        <dbReference type="ARBA" id="ARBA00022989"/>
    </source>
</evidence>
<evidence type="ECO:0000313" key="10">
    <source>
        <dbReference type="EMBL" id="OAH97974.1"/>
    </source>
</evidence>
<dbReference type="GO" id="GO:0043190">
    <property type="term" value="C:ATP-binding cassette (ABC) transporter complex"/>
    <property type="evidence" value="ECO:0007669"/>
    <property type="project" value="InterPro"/>
</dbReference>
<evidence type="ECO:0000256" key="4">
    <source>
        <dbReference type="ARBA" id="ARBA00022475"/>
    </source>
</evidence>
<comment type="function">
    <text evidence="1">Part of the ABC transporter complex LptBFG involved in the translocation of lipopolysaccharide (LPS) from the inner membrane to the outer membrane.</text>
</comment>
<keyword evidence="7 9" id="KW-0472">Membrane</keyword>
<organism evidence="10 11">
    <name type="scientific">Methylomonas methanica</name>
    <dbReference type="NCBI Taxonomy" id="421"/>
    <lineage>
        <taxon>Bacteria</taxon>
        <taxon>Pseudomonadati</taxon>
        <taxon>Pseudomonadota</taxon>
        <taxon>Gammaproteobacteria</taxon>
        <taxon>Methylococcales</taxon>
        <taxon>Methylococcaceae</taxon>
        <taxon>Methylomonas</taxon>
    </lineage>
</organism>
<evidence type="ECO:0000256" key="2">
    <source>
        <dbReference type="ARBA" id="ARBA00004651"/>
    </source>
</evidence>
<dbReference type="GO" id="GO:0015920">
    <property type="term" value="P:lipopolysaccharide transport"/>
    <property type="evidence" value="ECO:0007669"/>
    <property type="project" value="TreeGrafter"/>
</dbReference>
<comment type="similarity">
    <text evidence="3">Belongs to the LptF/LptG family.</text>
</comment>
<feature type="transmembrane region" description="Helical" evidence="9">
    <location>
        <begin position="270"/>
        <end position="292"/>
    </location>
</feature>
<comment type="subcellular location">
    <subcellularLocation>
        <location evidence="2">Cell membrane</location>
        <topology evidence="2">Multi-pass membrane protein</topology>
    </subcellularLocation>
</comment>
<feature type="transmembrane region" description="Helical" evidence="9">
    <location>
        <begin position="12"/>
        <end position="30"/>
    </location>
</feature>
<keyword evidence="5 9" id="KW-0812">Transmembrane</keyword>
<feature type="transmembrane region" description="Helical" evidence="9">
    <location>
        <begin position="93"/>
        <end position="117"/>
    </location>
</feature>
<dbReference type="EMBL" id="LUUH01000091">
    <property type="protein sequence ID" value="OAH97974.1"/>
    <property type="molecule type" value="Genomic_DNA"/>
</dbReference>
<accession>A0A177LY74</accession>
<protein>
    <submittedName>
        <fullName evidence="10">LPS export ABC transporter permease LptG</fullName>
    </submittedName>
</protein>
<dbReference type="Pfam" id="PF03739">
    <property type="entry name" value="LptF_LptG"/>
    <property type="match status" value="1"/>
</dbReference>
<evidence type="ECO:0000256" key="8">
    <source>
        <dbReference type="ARBA" id="ARBA00026081"/>
    </source>
</evidence>
<dbReference type="NCBIfam" id="TIGR04408">
    <property type="entry name" value="LptG_lptG"/>
    <property type="match status" value="1"/>
</dbReference>
<feature type="transmembrane region" description="Helical" evidence="9">
    <location>
        <begin position="60"/>
        <end position="81"/>
    </location>
</feature>
<dbReference type="InterPro" id="IPR030923">
    <property type="entry name" value="LptG"/>
</dbReference>
<evidence type="ECO:0000256" key="7">
    <source>
        <dbReference type="ARBA" id="ARBA00023136"/>
    </source>
</evidence>
<name>A0A177LY74_METMH</name>
<feature type="transmembrane region" description="Helical" evidence="9">
    <location>
        <begin position="304"/>
        <end position="321"/>
    </location>
</feature>
<evidence type="ECO:0000256" key="3">
    <source>
        <dbReference type="ARBA" id="ARBA00007725"/>
    </source>
</evidence>
<dbReference type="InterPro" id="IPR005495">
    <property type="entry name" value="LptG/LptF_permease"/>
</dbReference>
<feature type="transmembrane region" description="Helical" evidence="9">
    <location>
        <begin position="333"/>
        <end position="351"/>
    </location>
</feature>
<dbReference type="RefSeq" id="WP_064038495.1">
    <property type="nucleotide sequence ID" value="NZ_LUUH01000091.1"/>
</dbReference>
<dbReference type="PANTHER" id="PTHR33529">
    <property type="entry name" value="SLR0882 PROTEIN-RELATED"/>
    <property type="match status" value="1"/>
</dbReference>
<dbReference type="Proteomes" id="UP000077763">
    <property type="component" value="Unassembled WGS sequence"/>
</dbReference>
<gene>
    <name evidence="10" type="ORF">A1353_22240</name>
</gene>
<comment type="caution">
    <text evidence="10">The sequence shown here is derived from an EMBL/GenBank/DDBJ whole genome shotgun (WGS) entry which is preliminary data.</text>
</comment>
<dbReference type="GO" id="GO:0055085">
    <property type="term" value="P:transmembrane transport"/>
    <property type="evidence" value="ECO:0007669"/>
    <property type="project" value="InterPro"/>
</dbReference>
<dbReference type="AlphaFoldDB" id="A0A177LY74"/>
<reference evidence="11" key="1">
    <citation type="submission" date="2016-03" db="EMBL/GenBank/DDBJ databases">
        <authorList>
            <person name="Heylen K."/>
            <person name="De Vos P."/>
            <person name="Vekeman B."/>
        </authorList>
    </citation>
    <scope>NUCLEOTIDE SEQUENCE [LARGE SCALE GENOMIC DNA]</scope>
    <source>
        <strain evidence="11">R-45371</strain>
    </source>
</reference>
<keyword evidence="4" id="KW-1003">Cell membrane</keyword>
<evidence type="ECO:0000313" key="11">
    <source>
        <dbReference type="Proteomes" id="UP000077763"/>
    </source>
</evidence>
<evidence type="ECO:0000256" key="9">
    <source>
        <dbReference type="SAM" id="Phobius"/>
    </source>
</evidence>